<reference evidence="2" key="1">
    <citation type="submission" date="2017-01" db="EMBL/GenBank/DDBJ databases">
        <authorList>
            <person name="Wang Y."/>
            <person name="White M."/>
            <person name="Kvist S."/>
            <person name="Moncalvo J.-M."/>
        </authorList>
    </citation>
    <scope>NUCLEOTIDE SEQUENCE [LARGE SCALE GENOMIC DNA]</scope>
    <source>
        <strain evidence="2">ID-206-W2</strain>
    </source>
</reference>
<evidence type="ECO:0000313" key="2">
    <source>
        <dbReference type="Proteomes" id="UP000187429"/>
    </source>
</evidence>
<evidence type="ECO:0000313" key="1">
    <source>
        <dbReference type="EMBL" id="OMJ29841.1"/>
    </source>
</evidence>
<protein>
    <submittedName>
        <fullName evidence="1">Uncharacterized protein</fullName>
    </submittedName>
</protein>
<sequence length="72" mass="8006">MSLKTNFPPGSIENHLVLIASQESLFLLNKPSPGMFISDRAVSTLSRFIFQMASPYRMSTFGNFFSIGSKKS</sequence>
<gene>
    <name evidence="1" type="ORF">AYI69_g635</name>
</gene>
<comment type="caution">
    <text evidence="1">The sequence shown here is derived from an EMBL/GenBank/DDBJ whole genome shotgun (WGS) entry which is preliminary data.</text>
</comment>
<keyword evidence="2" id="KW-1185">Reference proteome</keyword>
<dbReference type="Proteomes" id="UP000187429">
    <property type="component" value="Unassembled WGS sequence"/>
</dbReference>
<name>A0A1R1YSJ4_9FUNG</name>
<dbReference type="EMBL" id="LSSM01000159">
    <property type="protein sequence ID" value="OMJ29841.1"/>
    <property type="molecule type" value="Genomic_DNA"/>
</dbReference>
<organism evidence="1 2">
    <name type="scientific">Smittium culicis</name>
    <dbReference type="NCBI Taxonomy" id="133412"/>
    <lineage>
        <taxon>Eukaryota</taxon>
        <taxon>Fungi</taxon>
        <taxon>Fungi incertae sedis</taxon>
        <taxon>Zoopagomycota</taxon>
        <taxon>Kickxellomycotina</taxon>
        <taxon>Harpellomycetes</taxon>
        <taxon>Harpellales</taxon>
        <taxon>Legeriomycetaceae</taxon>
        <taxon>Smittium</taxon>
    </lineage>
</organism>
<accession>A0A1R1YSJ4</accession>
<dbReference type="AlphaFoldDB" id="A0A1R1YSJ4"/>
<proteinExistence type="predicted"/>